<dbReference type="InterPro" id="IPR000326">
    <property type="entry name" value="PAP2/HPO"/>
</dbReference>
<proteinExistence type="predicted"/>
<dbReference type="Gene3D" id="1.20.144.10">
    <property type="entry name" value="Phosphatidic acid phosphatase type 2/haloperoxidase"/>
    <property type="match status" value="1"/>
</dbReference>
<dbReference type="AlphaFoldDB" id="A0AAE3H5J4"/>
<organism evidence="2 3">
    <name type="scientific">Lacihabitans soyangensis</name>
    <dbReference type="NCBI Taxonomy" id="869394"/>
    <lineage>
        <taxon>Bacteria</taxon>
        <taxon>Pseudomonadati</taxon>
        <taxon>Bacteroidota</taxon>
        <taxon>Cytophagia</taxon>
        <taxon>Cytophagales</taxon>
        <taxon>Leadbetterellaceae</taxon>
        <taxon>Lacihabitans</taxon>
    </lineage>
</organism>
<dbReference type="PANTHER" id="PTHR14969:SF13">
    <property type="entry name" value="AT30094P"/>
    <property type="match status" value="1"/>
</dbReference>
<feature type="domain" description="Phosphatidic acid phosphatase type 2/haloperoxidase" evidence="1">
    <location>
        <begin position="74"/>
        <end position="184"/>
    </location>
</feature>
<gene>
    <name evidence="2" type="ORF">EGI31_20375</name>
</gene>
<evidence type="ECO:0000259" key="1">
    <source>
        <dbReference type="SMART" id="SM00014"/>
    </source>
</evidence>
<reference evidence="2 3" key="1">
    <citation type="submission" date="2018-11" db="EMBL/GenBank/DDBJ databases">
        <title>Novel bacteria species description.</title>
        <authorList>
            <person name="Han J.-H."/>
        </authorList>
    </citation>
    <scope>NUCLEOTIDE SEQUENCE [LARGE SCALE GENOMIC DNA]</scope>
    <source>
        <strain evidence="2 3">KCTC23259</strain>
    </source>
</reference>
<dbReference type="SUPFAM" id="SSF48317">
    <property type="entry name" value="Acid phosphatase/Vanadium-dependent haloperoxidase"/>
    <property type="match status" value="1"/>
</dbReference>
<protein>
    <submittedName>
        <fullName evidence="2">Phosphatase PAP2 family protein</fullName>
    </submittedName>
</protein>
<keyword evidence="3" id="KW-1185">Reference proteome</keyword>
<dbReference type="PANTHER" id="PTHR14969">
    <property type="entry name" value="SPHINGOSINE-1-PHOSPHATE PHOSPHOHYDROLASE"/>
    <property type="match status" value="1"/>
</dbReference>
<dbReference type="SMART" id="SM00014">
    <property type="entry name" value="acidPPc"/>
    <property type="match status" value="1"/>
</dbReference>
<name>A0AAE3H5J4_9BACT</name>
<sequence>MRLNLTFICILFCSQVFGQNVDINILKQINLNRYKSADAGMNFLTNTSDFVAIGTPAALLAVGFIQDDASLKKEGLNAAVAVVGAYGVGYVLKKTIDRNRPYVKYPLLQNYKIENDSSFPSGSTSVAFSAATSLSLSYPKWYVIAPAALYATGVGYSRLHLGVHYPSDVLAGAILGAGSAIVSRQLNKMLVNEFRKRKVKKSTF</sequence>
<comment type="caution">
    <text evidence="2">The sequence shown here is derived from an EMBL/GenBank/DDBJ whole genome shotgun (WGS) entry which is preliminary data.</text>
</comment>
<evidence type="ECO:0000313" key="2">
    <source>
        <dbReference type="EMBL" id="MCP9765298.1"/>
    </source>
</evidence>
<dbReference type="Pfam" id="PF01569">
    <property type="entry name" value="PAP2"/>
    <property type="match status" value="1"/>
</dbReference>
<dbReference type="CDD" id="cd03394">
    <property type="entry name" value="PAP2_like_5"/>
    <property type="match status" value="1"/>
</dbReference>
<dbReference type="Proteomes" id="UP001204144">
    <property type="component" value="Unassembled WGS sequence"/>
</dbReference>
<dbReference type="EMBL" id="RJUF01000181">
    <property type="protein sequence ID" value="MCP9765298.1"/>
    <property type="molecule type" value="Genomic_DNA"/>
</dbReference>
<accession>A0AAE3H5J4</accession>
<dbReference type="InterPro" id="IPR036938">
    <property type="entry name" value="PAP2/HPO_sf"/>
</dbReference>
<evidence type="ECO:0000313" key="3">
    <source>
        <dbReference type="Proteomes" id="UP001204144"/>
    </source>
</evidence>